<evidence type="ECO:0000259" key="2">
    <source>
        <dbReference type="Pfam" id="PF00535"/>
    </source>
</evidence>
<evidence type="ECO:0000313" key="3">
    <source>
        <dbReference type="EMBL" id="GAA0246650.1"/>
    </source>
</evidence>
<sequence length="271" mass="31187">MSQLPLTLVVMTHNEAAVIGRCLDSVPFAAEKLVIDCGSTDATLEVARTHGARVVHQDWLGFGPQRNVGTTQASHPWILALDADEFLSPELARELEQRLPQVMASDACVGILRRRTLYMGAPMRWYRPMVGEKLARLYHRDRARWRDVRVHESLAWSGPQASFRAPFEHENNPTLVHKGLKVLRYAELKARDWRQKGRKPRMWDCALVFVTTFFKDYVVRLAMLDGWRGFAVSQTNASYAVYKRMRYYEMCRNPASVEMAGDVLIRHDLDR</sequence>
<comment type="caution">
    <text evidence="3">The sequence shown here is derived from an EMBL/GenBank/DDBJ whole genome shotgun (WGS) entry which is preliminary data.</text>
</comment>
<gene>
    <name evidence="3" type="ORF">GCM10009126_10270</name>
</gene>
<proteinExistence type="inferred from homology"/>
<dbReference type="RefSeq" id="WP_343880891.1">
    <property type="nucleotide sequence ID" value="NZ_BAAAFO010000002.1"/>
</dbReference>
<organism evidence="3 4">
    <name type="scientific">Rhodanobacter caeni</name>
    <dbReference type="NCBI Taxonomy" id="657654"/>
    <lineage>
        <taxon>Bacteria</taxon>
        <taxon>Pseudomonadati</taxon>
        <taxon>Pseudomonadota</taxon>
        <taxon>Gammaproteobacteria</taxon>
        <taxon>Lysobacterales</taxon>
        <taxon>Rhodanobacteraceae</taxon>
        <taxon>Rhodanobacter</taxon>
    </lineage>
</organism>
<dbReference type="Proteomes" id="UP001500657">
    <property type="component" value="Unassembled WGS sequence"/>
</dbReference>
<dbReference type="SUPFAM" id="SSF53448">
    <property type="entry name" value="Nucleotide-diphospho-sugar transferases"/>
    <property type="match status" value="1"/>
</dbReference>
<keyword evidence="4" id="KW-1185">Reference proteome</keyword>
<dbReference type="CDD" id="cd02511">
    <property type="entry name" value="Beta4Glucosyltransferase"/>
    <property type="match status" value="1"/>
</dbReference>
<protein>
    <submittedName>
        <fullName evidence="3">Glycosyltransferase family 2 protein</fullName>
    </submittedName>
</protein>
<comment type="similarity">
    <text evidence="1">Belongs to the glycosyltransferase 2 family. WaaE/KdtX subfamily.</text>
</comment>
<dbReference type="Gene3D" id="3.90.550.10">
    <property type="entry name" value="Spore Coat Polysaccharide Biosynthesis Protein SpsA, Chain A"/>
    <property type="match status" value="1"/>
</dbReference>
<accession>A0ABP3E111</accession>
<dbReference type="EMBL" id="BAAAFO010000002">
    <property type="protein sequence ID" value="GAA0246650.1"/>
    <property type="molecule type" value="Genomic_DNA"/>
</dbReference>
<dbReference type="PANTHER" id="PTHR43630">
    <property type="entry name" value="POLY-BETA-1,6-N-ACETYL-D-GLUCOSAMINE SYNTHASE"/>
    <property type="match status" value="1"/>
</dbReference>
<name>A0ABP3E111_9GAMM</name>
<dbReference type="InterPro" id="IPR001173">
    <property type="entry name" value="Glyco_trans_2-like"/>
</dbReference>
<evidence type="ECO:0000313" key="4">
    <source>
        <dbReference type="Proteomes" id="UP001500657"/>
    </source>
</evidence>
<dbReference type="Pfam" id="PF00535">
    <property type="entry name" value="Glycos_transf_2"/>
    <property type="match status" value="1"/>
</dbReference>
<evidence type="ECO:0000256" key="1">
    <source>
        <dbReference type="ARBA" id="ARBA00038494"/>
    </source>
</evidence>
<feature type="domain" description="Glycosyltransferase 2-like" evidence="2">
    <location>
        <begin position="8"/>
        <end position="115"/>
    </location>
</feature>
<dbReference type="InterPro" id="IPR029044">
    <property type="entry name" value="Nucleotide-diphossugar_trans"/>
</dbReference>
<reference evidence="4" key="1">
    <citation type="journal article" date="2019" name="Int. J. Syst. Evol. Microbiol.">
        <title>The Global Catalogue of Microorganisms (GCM) 10K type strain sequencing project: providing services to taxonomists for standard genome sequencing and annotation.</title>
        <authorList>
            <consortium name="The Broad Institute Genomics Platform"/>
            <consortium name="The Broad Institute Genome Sequencing Center for Infectious Disease"/>
            <person name="Wu L."/>
            <person name="Ma J."/>
        </authorList>
    </citation>
    <scope>NUCLEOTIDE SEQUENCE [LARGE SCALE GENOMIC DNA]</scope>
    <source>
        <strain evidence="4">JCM 16242</strain>
    </source>
</reference>
<dbReference type="PANTHER" id="PTHR43630:SF2">
    <property type="entry name" value="GLYCOSYLTRANSFERASE"/>
    <property type="match status" value="1"/>
</dbReference>